<dbReference type="AlphaFoldDB" id="A0A6L2P062"/>
<gene>
    <name evidence="1" type="ORF">Tci_062630</name>
</gene>
<accession>A0A6L2P062</accession>
<protein>
    <submittedName>
        <fullName evidence="1">Ribonuclease H-like domain-containing protein</fullName>
    </submittedName>
</protein>
<proteinExistence type="predicted"/>
<comment type="caution">
    <text evidence="1">The sequence shown here is derived from an EMBL/GenBank/DDBJ whole genome shotgun (WGS) entry which is preliminary data.</text>
</comment>
<dbReference type="EMBL" id="BKCJ010010232">
    <property type="protein sequence ID" value="GEU90652.1"/>
    <property type="molecule type" value="Genomic_DNA"/>
</dbReference>
<reference evidence="1" key="1">
    <citation type="journal article" date="2019" name="Sci. Rep.">
        <title>Draft genome of Tanacetum cinerariifolium, the natural source of mosquito coil.</title>
        <authorList>
            <person name="Yamashiro T."/>
            <person name="Shiraishi A."/>
            <person name="Satake H."/>
            <person name="Nakayama K."/>
        </authorList>
    </citation>
    <scope>NUCLEOTIDE SEQUENCE</scope>
</reference>
<organism evidence="1">
    <name type="scientific">Tanacetum cinerariifolium</name>
    <name type="common">Dalmatian daisy</name>
    <name type="synonym">Chrysanthemum cinerariifolium</name>
    <dbReference type="NCBI Taxonomy" id="118510"/>
    <lineage>
        <taxon>Eukaryota</taxon>
        <taxon>Viridiplantae</taxon>
        <taxon>Streptophyta</taxon>
        <taxon>Embryophyta</taxon>
        <taxon>Tracheophyta</taxon>
        <taxon>Spermatophyta</taxon>
        <taxon>Magnoliopsida</taxon>
        <taxon>eudicotyledons</taxon>
        <taxon>Gunneridae</taxon>
        <taxon>Pentapetalae</taxon>
        <taxon>asterids</taxon>
        <taxon>campanulids</taxon>
        <taxon>Asterales</taxon>
        <taxon>Asteraceae</taxon>
        <taxon>Asteroideae</taxon>
        <taxon>Anthemideae</taxon>
        <taxon>Anthemidinae</taxon>
        <taxon>Tanacetum</taxon>
    </lineage>
</organism>
<sequence>MSKLLKDVRNINEDLSDYTNSPSWNHHIFYDNNGHSREYLEKSSKAITPVLPTEEPEYSLSIWDEHLSTILETDSNELIKSRVENLVLIPSEYEVTSDNESECNVPVNDESSLIFTTFSNPLFDCNDDFTSSDDESLSNEDVLMENFKIYLNPLFDDEEIISIKIDPHYFNAESNLIESLPNRDTLFDSSPKFDYLEELSSELMPTSIINEERIKREHEEYIILMEKLLTINAFPRVLEKFHANMIIETLPTSLIPVKDSDSLREEIDIFFGTDDLMSPSIESDDSDSEGDIHFLEELLSNDSIPLPENESSNFDHHDDLSFPCPHLKPPDVEVFFDFEPNSGELISTMTNNIYELNEDECFDPVGESANQKGIKTVEGEMQETLDTRQGTMERELQNRMNIKLWSSDVEDSPVNDRFVKVKGIHAVHPPMIGNYMPPKSDFGIDESEFTYGRKQFESKPKVVNEPKVWSDAPIIEEYESDSNDEYVSKASVEQEKPSCAFINIVRHVKTPRQTIQDQDTCSQNPIVKKRDWTGLKSKNRFPVNAARQKFSSQTASTSTARKVNTARPIVNEIRPRHNVYKSHSHIRRPFNRTTTPKANFAQHKVNTAGDKLVSAIEGKWETVVKASTGNKAYLVEYQDFNGGPVALENKVLFTYTECLVLSPDFKLADKNQVLLRVPKQNNMYSFNLENIVSSGGLACLIAKATIDKSTKWHRRNAHVKRKAKRRLKRLDHEVAAYPKVSTACYVLNRVLVTKPQNKTPYELLTGKFEEKSDEGFFVGYSPSSKAFREEEANDAAATLRKSFAQSIEDLLLQVGAARASSTNYVNTTSTPVNAASTPINTASTPTNQDDSQIPSLEDIYEVLRDEIFTSASYDDEGVVADFTNLESTMTFWNTASSQTINDEKKIHATVDSKEVVVTEASITSSLLFNDADGNACLTSEAIFQNLALMGYQGELVGINSLRQILHPNTLETIIQSSANISERPIVEFVQFINPHQPVLLIFILIDDSSWIGVSGVFHTSLDYDASCEHSKRDVESKAFFDRQICQLSLNQKHDSDDSTFRVDIASRLPVDSKSIELLSFATLRRDSPESMLVVAYWFLNPHCARHQVFNPLDVPIVCFLCLGDRSCVLVT</sequence>
<evidence type="ECO:0000313" key="1">
    <source>
        <dbReference type="EMBL" id="GEU90652.1"/>
    </source>
</evidence>
<name>A0A6L2P062_TANCI</name>